<protein>
    <submittedName>
        <fullName evidence="1">Uncharacterized protein</fullName>
    </submittedName>
</protein>
<evidence type="ECO:0000313" key="1">
    <source>
        <dbReference type="EMBL" id="VEL27256.1"/>
    </source>
</evidence>
<dbReference type="AlphaFoldDB" id="A0A448X3R5"/>
<evidence type="ECO:0000313" key="2">
    <source>
        <dbReference type="Proteomes" id="UP000784294"/>
    </source>
</evidence>
<organism evidence="1 2">
    <name type="scientific">Protopolystoma xenopodis</name>
    <dbReference type="NCBI Taxonomy" id="117903"/>
    <lineage>
        <taxon>Eukaryota</taxon>
        <taxon>Metazoa</taxon>
        <taxon>Spiralia</taxon>
        <taxon>Lophotrochozoa</taxon>
        <taxon>Platyhelminthes</taxon>
        <taxon>Monogenea</taxon>
        <taxon>Polyopisthocotylea</taxon>
        <taxon>Polystomatidea</taxon>
        <taxon>Polystomatidae</taxon>
        <taxon>Protopolystoma</taxon>
    </lineage>
</organism>
<gene>
    <name evidence="1" type="ORF">PXEA_LOCUS20696</name>
</gene>
<dbReference type="EMBL" id="CAAALY010085946">
    <property type="protein sequence ID" value="VEL27256.1"/>
    <property type="molecule type" value="Genomic_DNA"/>
</dbReference>
<comment type="caution">
    <text evidence="1">The sequence shown here is derived from an EMBL/GenBank/DDBJ whole genome shotgun (WGS) entry which is preliminary data.</text>
</comment>
<accession>A0A448X3R5</accession>
<keyword evidence="2" id="KW-1185">Reference proteome</keyword>
<reference evidence="1" key="1">
    <citation type="submission" date="2018-11" db="EMBL/GenBank/DDBJ databases">
        <authorList>
            <consortium name="Pathogen Informatics"/>
        </authorList>
    </citation>
    <scope>NUCLEOTIDE SEQUENCE</scope>
</reference>
<dbReference type="Proteomes" id="UP000784294">
    <property type="component" value="Unassembled WGS sequence"/>
</dbReference>
<proteinExistence type="predicted"/>
<sequence length="178" mass="19737">MLVAAMATQGSGSVCFMRFKQTTVAKTKCQANCLWRREMLWLESALLVTPKPGIRDLRRRENGLSGGCCDLCAAGSWGVKPGLSAKLAHRPTPDSMACAVKLRCHQSEADDETCFPRPACQERQWSMDPSRQGPVIFDRMVAASMGAAQQPRNLEDRGYRNGNPNRPLPQKVFCCCWT</sequence>
<name>A0A448X3R5_9PLAT</name>